<protein>
    <submittedName>
        <fullName evidence="7">GMC oxidoreductase</fullName>
    </submittedName>
</protein>
<feature type="binding site" evidence="5">
    <location>
        <position position="229"/>
    </location>
    <ligand>
        <name>FAD</name>
        <dbReference type="ChEBI" id="CHEBI:57692"/>
    </ligand>
</feature>
<dbReference type="PANTHER" id="PTHR11552:SF147">
    <property type="entry name" value="CHOLINE DEHYDROGENASE, MITOCHONDRIAL"/>
    <property type="match status" value="1"/>
</dbReference>
<evidence type="ECO:0000256" key="1">
    <source>
        <dbReference type="ARBA" id="ARBA00001974"/>
    </source>
</evidence>
<evidence type="ECO:0000256" key="3">
    <source>
        <dbReference type="ARBA" id="ARBA00022630"/>
    </source>
</evidence>
<dbReference type="InterPro" id="IPR036188">
    <property type="entry name" value="FAD/NAD-bd_sf"/>
</dbReference>
<keyword evidence="3" id="KW-0285">Flavoprotein</keyword>
<dbReference type="SUPFAM" id="SSF54373">
    <property type="entry name" value="FAD-linked reductases, C-terminal domain"/>
    <property type="match status" value="1"/>
</dbReference>
<dbReference type="InterPro" id="IPR012132">
    <property type="entry name" value="GMC_OxRdtase"/>
</dbReference>
<dbReference type="GO" id="GO:0016614">
    <property type="term" value="F:oxidoreductase activity, acting on CH-OH group of donors"/>
    <property type="evidence" value="ECO:0007669"/>
    <property type="project" value="InterPro"/>
</dbReference>
<dbReference type="SUPFAM" id="SSF51905">
    <property type="entry name" value="FAD/NAD(P)-binding domain"/>
    <property type="match status" value="1"/>
</dbReference>
<dbReference type="Gene3D" id="3.50.50.60">
    <property type="entry name" value="FAD/NAD(P)-binding domain"/>
    <property type="match status" value="1"/>
</dbReference>
<dbReference type="Gene3D" id="3.30.410.40">
    <property type="match status" value="1"/>
</dbReference>
<dbReference type="Pfam" id="PF00732">
    <property type="entry name" value="GMC_oxred_N"/>
    <property type="match status" value="1"/>
</dbReference>
<reference evidence="7" key="1">
    <citation type="submission" date="2019-09" db="EMBL/GenBank/DDBJ databases">
        <title>Characterisation of the sponge microbiome using genome-centric metagenomics.</title>
        <authorList>
            <person name="Engelberts J.P."/>
            <person name="Robbins S.J."/>
            <person name="De Goeij J.M."/>
            <person name="Aranda M."/>
            <person name="Bell S.C."/>
            <person name="Webster N.S."/>
        </authorList>
    </citation>
    <scope>NUCLEOTIDE SEQUENCE</scope>
    <source>
        <strain evidence="7">SB0661_bin_32</strain>
    </source>
</reference>
<feature type="domain" description="Glucose-methanol-choline oxidoreductase N-terminal" evidence="6">
    <location>
        <begin position="278"/>
        <end position="292"/>
    </location>
</feature>
<comment type="cofactor">
    <cofactor evidence="1 5">
        <name>FAD</name>
        <dbReference type="ChEBI" id="CHEBI:57692"/>
    </cofactor>
</comment>
<dbReference type="InterPro" id="IPR007867">
    <property type="entry name" value="GMC_OxRtase_C"/>
</dbReference>
<proteinExistence type="inferred from homology"/>
<dbReference type="GO" id="GO:0050660">
    <property type="term" value="F:flavin adenine dinucleotide binding"/>
    <property type="evidence" value="ECO:0007669"/>
    <property type="project" value="InterPro"/>
</dbReference>
<organism evidence="7">
    <name type="scientific">Caldilineaceae bacterium SB0661_bin_32</name>
    <dbReference type="NCBI Taxonomy" id="2605255"/>
    <lineage>
        <taxon>Bacteria</taxon>
        <taxon>Bacillati</taxon>
        <taxon>Chloroflexota</taxon>
        <taxon>Caldilineae</taxon>
        <taxon>Caldilineales</taxon>
        <taxon>Caldilineaceae</taxon>
    </lineage>
</organism>
<dbReference type="PROSITE" id="PS00624">
    <property type="entry name" value="GMC_OXRED_2"/>
    <property type="match status" value="1"/>
</dbReference>
<dbReference type="EMBL" id="VXMH01000064">
    <property type="protein sequence ID" value="MYC95713.1"/>
    <property type="molecule type" value="Genomic_DNA"/>
</dbReference>
<dbReference type="AlphaFoldDB" id="A0A6B1D8G3"/>
<keyword evidence="4 5" id="KW-0274">FAD</keyword>
<evidence type="ECO:0000256" key="4">
    <source>
        <dbReference type="ARBA" id="ARBA00022827"/>
    </source>
</evidence>
<evidence type="ECO:0000259" key="6">
    <source>
        <dbReference type="PROSITE" id="PS00624"/>
    </source>
</evidence>
<accession>A0A6B1D8G3</accession>
<comment type="similarity">
    <text evidence="2">Belongs to the GMC oxidoreductase family.</text>
</comment>
<evidence type="ECO:0000313" key="7">
    <source>
        <dbReference type="EMBL" id="MYC95713.1"/>
    </source>
</evidence>
<gene>
    <name evidence="7" type="ORF">F4X14_12150</name>
</gene>
<dbReference type="Pfam" id="PF05199">
    <property type="entry name" value="GMC_oxred_C"/>
    <property type="match status" value="1"/>
</dbReference>
<comment type="caution">
    <text evidence="7">The sequence shown here is derived from an EMBL/GenBank/DDBJ whole genome shotgun (WGS) entry which is preliminary data.</text>
</comment>
<dbReference type="InterPro" id="IPR000172">
    <property type="entry name" value="GMC_OxRdtase_N"/>
</dbReference>
<evidence type="ECO:0000256" key="2">
    <source>
        <dbReference type="ARBA" id="ARBA00010790"/>
    </source>
</evidence>
<name>A0A6B1D8G3_9CHLR</name>
<evidence type="ECO:0000256" key="5">
    <source>
        <dbReference type="PIRSR" id="PIRSR000137-2"/>
    </source>
</evidence>
<sequence>MLDRLFDYIIVGAGSAGAALAARLTEDHEVTVLLLEAGPDYRSREAPAAMQSHNHGEILLAEEYRQVYQWPGLAARRSEWQKAAPFVRGRGMGGSSAINGLIGLRGEMEDFDRWAALGCAGWAGRDVLPSFVRLEDDLNFGDAPYHGRGGPVPLCRVPVEAWGAVDLALREAAVGLGYGWADDYHAPGSTGVSPVALTMREDRRVSTNDGYLEPARGRANLTVVGAALVDRVVFEGDSVEEGKRRRALGVRVVGVDGLTAREGGGTVLRGREVLLCAGAVHSPAILMRSGIGPARALEAAGVRLVVDLPGVGQNLRDHPTVGLHLKLRPGARADGPHARRTSCCVRYSSGLAGAGRNDMLMASCNVFGIEGEALERGVIVVSVFQAFSQGQLWVESADPQVEPVIEERMLSDRRDLVRLRDGVRRLFALAGHAAIEGIAEEISLGDLYGGRRGGFDSSVSDVELDRWLLEECLDCFHIVGTCRMGAVGDPGAVVDSDCRIIGVDGLRVIDASIMPEAPRANTHLTAVMIGEHMAEKMKGSGQ</sequence>
<dbReference type="PIRSF" id="PIRSF000137">
    <property type="entry name" value="Alcohol_oxidase"/>
    <property type="match status" value="1"/>
</dbReference>
<dbReference type="PANTHER" id="PTHR11552">
    <property type="entry name" value="GLUCOSE-METHANOL-CHOLINE GMC OXIDOREDUCTASE"/>
    <property type="match status" value="1"/>
</dbReference>